<accession>A0A9D4BR49</accession>
<sequence>MSRGSLRHISAQVFRVVCHFVQAPWKPIATALMPRSSSSARRTSAWTISPLSYCQPSSSSSTPQSPDLVLPLPLFPQCLCVAGGSRLALQPY</sequence>
<protein>
    <submittedName>
        <fullName evidence="1">Uncharacterized protein</fullName>
    </submittedName>
</protein>
<proteinExistence type="predicted"/>
<evidence type="ECO:0000313" key="1">
    <source>
        <dbReference type="EMBL" id="KAH3704538.1"/>
    </source>
</evidence>
<comment type="caution">
    <text evidence="1">The sequence shown here is derived from an EMBL/GenBank/DDBJ whole genome shotgun (WGS) entry which is preliminary data.</text>
</comment>
<reference evidence="1" key="1">
    <citation type="journal article" date="2019" name="bioRxiv">
        <title>The Genome of the Zebra Mussel, Dreissena polymorpha: A Resource for Invasive Species Research.</title>
        <authorList>
            <person name="McCartney M.A."/>
            <person name="Auch B."/>
            <person name="Kono T."/>
            <person name="Mallez S."/>
            <person name="Zhang Y."/>
            <person name="Obille A."/>
            <person name="Becker A."/>
            <person name="Abrahante J.E."/>
            <person name="Garbe J."/>
            <person name="Badalamenti J.P."/>
            <person name="Herman A."/>
            <person name="Mangelson H."/>
            <person name="Liachko I."/>
            <person name="Sullivan S."/>
            <person name="Sone E.D."/>
            <person name="Koren S."/>
            <person name="Silverstein K.A.T."/>
            <person name="Beckman K.B."/>
            <person name="Gohl D.M."/>
        </authorList>
    </citation>
    <scope>NUCLEOTIDE SEQUENCE</scope>
    <source>
        <strain evidence="1">Duluth1</strain>
        <tissue evidence="1">Whole animal</tissue>
    </source>
</reference>
<reference evidence="1" key="2">
    <citation type="submission" date="2020-11" db="EMBL/GenBank/DDBJ databases">
        <authorList>
            <person name="McCartney M.A."/>
            <person name="Auch B."/>
            <person name="Kono T."/>
            <person name="Mallez S."/>
            <person name="Becker A."/>
            <person name="Gohl D.M."/>
            <person name="Silverstein K.A.T."/>
            <person name="Koren S."/>
            <person name="Bechman K.B."/>
            <person name="Herman A."/>
            <person name="Abrahante J.E."/>
            <person name="Garbe J."/>
        </authorList>
    </citation>
    <scope>NUCLEOTIDE SEQUENCE</scope>
    <source>
        <strain evidence="1">Duluth1</strain>
        <tissue evidence="1">Whole animal</tissue>
    </source>
</reference>
<dbReference type="AlphaFoldDB" id="A0A9D4BR49"/>
<dbReference type="EMBL" id="JAIWYP010000015">
    <property type="protein sequence ID" value="KAH3704538.1"/>
    <property type="molecule type" value="Genomic_DNA"/>
</dbReference>
<name>A0A9D4BR49_DREPO</name>
<dbReference type="Proteomes" id="UP000828390">
    <property type="component" value="Unassembled WGS sequence"/>
</dbReference>
<organism evidence="1 2">
    <name type="scientific">Dreissena polymorpha</name>
    <name type="common">Zebra mussel</name>
    <name type="synonym">Mytilus polymorpha</name>
    <dbReference type="NCBI Taxonomy" id="45954"/>
    <lineage>
        <taxon>Eukaryota</taxon>
        <taxon>Metazoa</taxon>
        <taxon>Spiralia</taxon>
        <taxon>Lophotrochozoa</taxon>
        <taxon>Mollusca</taxon>
        <taxon>Bivalvia</taxon>
        <taxon>Autobranchia</taxon>
        <taxon>Heteroconchia</taxon>
        <taxon>Euheterodonta</taxon>
        <taxon>Imparidentia</taxon>
        <taxon>Neoheterodontei</taxon>
        <taxon>Myida</taxon>
        <taxon>Dreissenoidea</taxon>
        <taxon>Dreissenidae</taxon>
        <taxon>Dreissena</taxon>
    </lineage>
</organism>
<evidence type="ECO:0000313" key="2">
    <source>
        <dbReference type="Proteomes" id="UP000828390"/>
    </source>
</evidence>
<gene>
    <name evidence="1" type="ORF">DPMN_079594</name>
</gene>
<keyword evidence="2" id="KW-1185">Reference proteome</keyword>